<reference evidence="1 2" key="1">
    <citation type="submission" date="2012-09" db="EMBL/GenBank/DDBJ databases">
        <title>Genome Sequence of alkane-degrading Bacterium Alcanivorax sp. 19-m-6.</title>
        <authorList>
            <person name="Lai Q."/>
            <person name="Shao Z."/>
        </authorList>
    </citation>
    <scope>NUCLEOTIDE SEQUENCE [LARGE SCALE GENOMIC DNA]</scope>
    <source>
        <strain evidence="1 2">19-m-6</strain>
    </source>
</reference>
<dbReference type="EMBL" id="ARXV01000018">
    <property type="protein sequence ID" value="KGD63395.1"/>
    <property type="molecule type" value="Genomic_DNA"/>
</dbReference>
<accession>A0A095ULJ9</accession>
<keyword evidence="2" id="KW-1185">Reference proteome</keyword>
<sequence>MVRQVSRFFGSLLLLAFMVISLAGGANRMLWVNDDSAMSYGSMSDSIVRDRLGVELPSICLHDEPQHVEFKRLQGDVLEFRCSWLSGGGLTWWPFYSEVEVNDAQSVAAFNALFSGGERDE</sequence>
<dbReference type="STRING" id="1177154.Y5S_03381"/>
<name>A0A095ULJ9_9GAMM</name>
<evidence type="ECO:0000313" key="1">
    <source>
        <dbReference type="EMBL" id="KGD63395.1"/>
    </source>
</evidence>
<dbReference type="AlphaFoldDB" id="A0A095ULJ9"/>
<proteinExistence type="predicted"/>
<organism evidence="1 2">
    <name type="scientific">Alcanivorax nanhaiticus</name>
    <dbReference type="NCBI Taxonomy" id="1177154"/>
    <lineage>
        <taxon>Bacteria</taxon>
        <taxon>Pseudomonadati</taxon>
        <taxon>Pseudomonadota</taxon>
        <taxon>Gammaproteobacteria</taxon>
        <taxon>Oceanospirillales</taxon>
        <taxon>Alcanivoracaceae</taxon>
        <taxon>Alcanivorax</taxon>
    </lineage>
</organism>
<protein>
    <submittedName>
        <fullName evidence="1">Uncharacterized protein</fullName>
    </submittedName>
</protein>
<dbReference type="Proteomes" id="UP000029444">
    <property type="component" value="Unassembled WGS sequence"/>
</dbReference>
<evidence type="ECO:0000313" key="2">
    <source>
        <dbReference type="Proteomes" id="UP000029444"/>
    </source>
</evidence>
<gene>
    <name evidence="1" type="ORF">Y5S_03381</name>
</gene>
<comment type="caution">
    <text evidence="1">The sequence shown here is derived from an EMBL/GenBank/DDBJ whole genome shotgun (WGS) entry which is preliminary data.</text>
</comment>